<evidence type="ECO:0000259" key="1">
    <source>
        <dbReference type="Pfam" id="PF06445"/>
    </source>
</evidence>
<feature type="domain" description="GyrI-like small molecule binding" evidence="1">
    <location>
        <begin position="20"/>
        <end position="206"/>
    </location>
</feature>
<dbReference type="SUPFAM" id="SSF55136">
    <property type="entry name" value="Probable bacterial effector-binding domain"/>
    <property type="match status" value="1"/>
</dbReference>
<dbReference type="RefSeq" id="WP_268050350.1">
    <property type="nucleotide sequence ID" value="NZ_JAPQES010000004.1"/>
</dbReference>
<dbReference type="EMBL" id="JAPQES010000004">
    <property type="protein sequence ID" value="MCY6371489.1"/>
    <property type="molecule type" value="Genomic_DNA"/>
</dbReference>
<protein>
    <submittedName>
        <fullName evidence="2">GyrI-like domain-containing protein</fullName>
    </submittedName>
</protein>
<evidence type="ECO:0000313" key="2">
    <source>
        <dbReference type="EMBL" id="MCY6371489.1"/>
    </source>
</evidence>
<accession>A0ABT4CU46</accession>
<dbReference type="Gene3D" id="3.20.80.10">
    <property type="entry name" value="Regulatory factor, effector binding domain"/>
    <property type="match status" value="1"/>
</dbReference>
<dbReference type="Proteomes" id="UP001079657">
    <property type="component" value="Unassembled WGS sequence"/>
</dbReference>
<evidence type="ECO:0000313" key="3">
    <source>
        <dbReference type="Proteomes" id="UP001079657"/>
    </source>
</evidence>
<reference evidence="2" key="1">
    <citation type="submission" date="2022-12" db="EMBL/GenBank/DDBJ databases">
        <authorList>
            <person name="Wang J."/>
        </authorList>
    </citation>
    <scope>NUCLEOTIDE SEQUENCE</scope>
    <source>
        <strain evidence="2">HY-42-06</strain>
    </source>
</reference>
<dbReference type="PIRSF" id="PIRSF031644">
    <property type="entry name" value="UCP031644"/>
    <property type="match status" value="1"/>
</dbReference>
<keyword evidence="3" id="KW-1185">Reference proteome</keyword>
<dbReference type="InterPro" id="IPR011256">
    <property type="entry name" value="Reg_factor_effector_dom_sf"/>
</dbReference>
<dbReference type="InterPro" id="IPR008319">
    <property type="entry name" value="GyrI-like_CCH_Lin2189-like"/>
</dbReference>
<sequence>MNKFEWRKQCKDLYLPKNKPVKIDIPAMCYFTIEGSGNPNSEKFNEAIESLYSLSYAIRMMPKKGITPEGYYEYTVFPLEGFWDLDKEGRTLDYLSKDNLVYKLMIRQPEFVTNELLDYAVKSVKSKKPNLLCLDKVKFEIIEEGLCVQAMHLGSYDDEPQTFNLMQQFCVENNLNRLEKTHKEIYISDARKTTPDKLKTVLRFKVKQS</sequence>
<name>A0ABT4CU46_9CLOT</name>
<comment type="caution">
    <text evidence="2">The sequence shown here is derived from an EMBL/GenBank/DDBJ whole genome shotgun (WGS) entry which is preliminary data.</text>
</comment>
<organism evidence="2 3">
    <name type="scientific">Clostridium ganghwense</name>
    <dbReference type="NCBI Taxonomy" id="312089"/>
    <lineage>
        <taxon>Bacteria</taxon>
        <taxon>Bacillati</taxon>
        <taxon>Bacillota</taxon>
        <taxon>Clostridia</taxon>
        <taxon>Eubacteriales</taxon>
        <taxon>Clostridiaceae</taxon>
        <taxon>Clostridium</taxon>
    </lineage>
</organism>
<proteinExistence type="predicted"/>
<dbReference type="Pfam" id="PF06445">
    <property type="entry name" value="GyrI-like"/>
    <property type="match status" value="1"/>
</dbReference>
<dbReference type="InterPro" id="IPR029442">
    <property type="entry name" value="GyrI-like"/>
</dbReference>
<gene>
    <name evidence="2" type="ORF">OXH55_12635</name>
</gene>